<name>A0ACD2ZXK8_9AGAR</name>
<gene>
    <name evidence="1" type="ORF">BDN72DRAFT_851836</name>
</gene>
<keyword evidence="2" id="KW-1185">Reference proteome</keyword>
<protein>
    <submittedName>
        <fullName evidence="1">Uncharacterized protein</fullName>
    </submittedName>
</protein>
<accession>A0ACD2ZXK8</accession>
<organism evidence="1 2">
    <name type="scientific">Pluteus cervinus</name>
    <dbReference type="NCBI Taxonomy" id="181527"/>
    <lineage>
        <taxon>Eukaryota</taxon>
        <taxon>Fungi</taxon>
        <taxon>Dikarya</taxon>
        <taxon>Basidiomycota</taxon>
        <taxon>Agaricomycotina</taxon>
        <taxon>Agaricomycetes</taxon>
        <taxon>Agaricomycetidae</taxon>
        <taxon>Agaricales</taxon>
        <taxon>Pluteineae</taxon>
        <taxon>Pluteaceae</taxon>
        <taxon>Pluteus</taxon>
    </lineage>
</organism>
<dbReference type="EMBL" id="ML209606">
    <property type="protein sequence ID" value="TFK58142.1"/>
    <property type="molecule type" value="Genomic_DNA"/>
</dbReference>
<dbReference type="Proteomes" id="UP000308600">
    <property type="component" value="Unassembled WGS sequence"/>
</dbReference>
<proteinExistence type="predicted"/>
<evidence type="ECO:0000313" key="1">
    <source>
        <dbReference type="EMBL" id="TFK58142.1"/>
    </source>
</evidence>
<sequence>MSKPSIPGMGHPSTPGNPNKRPRIGSAADLVVSGDDRPIRTIERFMADWKEYENEQKMDSDMIKAVDEEWKSLKKLQEYRDQHKDETVKAVALSSLEHADLLRMNVNACKDAVPINLWESLTRVEFDSKPRAITHKQIDECWDRRKDATEHQLTVITGGVPNQPEPFSRMMIDPVLLLLLEVINEEGTGILFVEFAISKGTDFPTCIKWTDSNGKKFTTFLTGRVDYLLLVYHGLQIAGAKDAVQTTSSEDRSCLKAFVKSKSIRGVWNFTHANGLQGVVFEAKVEETTGLIDHLPQVVGECLVTRMAVPWCLTTGKTWIFGVAIKNSSDPRIVGYTVHHAEPISWTIEAEREQVTKRAFMMLAFWATMRPQDVENFAARLPKPTTV</sequence>
<evidence type="ECO:0000313" key="2">
    <source>
        <dbReference type="Proteomes" id="UP000308600"/>
    </source>
</evidence>
<reference evidence="1 2" key="1">
    <citation type="journal article" date="2019" name="Nat. Ecol. Evol.">
        <title>Megaphylogeny resolves global patterns of mushroom evolution.</title>
        <authorList>
            <person name="Varga T."/>
            <person name="Krizsan K."/>
            <person name="Foldi C."/>
            <person name="Dima B."/>
            <person name="Sanchez-Garcia M."/>
            <person name="Sanchez-Ramirez S."/>
            <person name="Szollosi G.J."/>
            <person name="Szarkandi J.G."/>
            <person name="Papp V."/>
            <person name="Albert L."/>
            <person name="Andreopoulos W."/>
            <person name="Angelini C."/>
            <person name="Antonin V."/>
            <person name="Barry K.W."/>
            <person name="Bougher N.L."/>
            <person name="Buchanan P."/>
            <person name="Buyck B."/>
            <person name="Bense V."/>
            <person name="Catcheside P."/>
            <person name="Chovatia M."/>
            <person name="Cooper J."/>
            <person name="Damon W."/>
            <person name="Desjardin D."/>
            <person name="Finy P."/>
            <person name="Geml J."/>
            <person name="Haridas S."/>
            <person name="Hughes K."/>
            <person name="Justo A."/>
            <person name="Karasinski D."/>
            <person name="Kautmanova I."/>
            <person name="Kiss B."/>
            <person name="Kocsube S."/>
            <person name="Kotiranta H."/>
            <person name="LaButti K.M."/>
            <person name="Lechner B.E."/>
            <person name="Liimatainen K."/>
            <person name="Lipzen A."/>
            <person name="Lukacs Z."/>
            <person name="Mihaltcheva S."/>
            <person name="Morgado L.N."/>
            <person name="Niskanen T."/>
            <person name="Noordeloos M.E."/>
            <person name="Ohm R.A."/>
            <person name="Ortiz-Santana B."/>
            <person name="Ovrebo C."/>
            <person name="Racz N."/>
            <person name="Riley R."/>
            <person name="Savchenko A."/>
            <person name="Shiryaev A."/>
            <person name="Soop K."/>
            <person name="Spirin V."/>
            <person name="Szebenyi C."/>
            <person name="Tomsovsky M."/>
            <person name="Tulloss R.E."/>
            <person name="Uehling J."/>
            <person name="Grigoriev I.V."/>
            <person name="Vagvolgyi C."/>
            <person name="Papp T."/>
            <person name="Martin F.M."/>
            <person name="Miettinen O."/>
            <person name="Hibbett D.S."/>
            <person name="Nagy L.G."/>
        </authorList>
    </citation>
    <scope>NUCLEOTIDE SEQUENCE [LARGE SCALE GENOMIC DNA]</scope>
    <source>
        <strain evidence="1 2">NL-1719</strain>
    </source>
</reference>